<keyword evidence="8" id="KW-1185">Reference proteome</keyword>
<dbReference type="InterPro" id="IPR000415">
    <property type="entry name" value="Nitroreductase-like"/>
</dbReference>
<dbReference type="KEGG" id="otr:OTERR_23550"/>
<evidence type="ECO:0000256" key="4">
    <source>
        <dbReference type="ARBA" id="ARBA00022643"/>
    </source>
</evidence>
<dbReference type="Gene3D" id="3.40.109.10">
    <property type="entry name" value="NADH Oxidase"/>
    <property type="match status" value="1"/>
</dbReference>
<evidence type="ECO:0000256" key="3">
    <source>
        <dbReference type="ARBA" id="ARBA00022630"/>
    </source>
</evidence>
<evidence type="ECO:0000313" key="7">
    <source>
        <dbReference type="EMBL" id="QEL65831.1"/>
    </source>
</evidence>
<evidence type="ECO:0000256" key="1">
    <source>
        <dbReference type="ARBA" id="ARBA00001917"/>
    </source>
</evidence>
<evidence type="ECO:0000256" key="2">
    <source>
        <dbReference type="ARBA" id="ARBA00007118"/>
    </source>
</evidence>
<dbReference type="EMBL" id="CP022579">
    <property type="protein sequence ID" value="QEL65831.1"/>
    <property type="molecule type" value="Genomic_DNA"/>
</dbReference>
<dbReference type="AlphaFoldDB" id="A0A5C1EA17"/>
<evidence type="ECO:0000256" key="5">
    <source>
        <dbReference type="ARBA" id="ARBA00023002"/>
    </source>
</evidence>
<organism evidence="7 8">
    <name type="scientific">Oryzomicrobium terrae</name>
    <dbReference type="NCBI Taxonomy" id="1735038"/>
    <lineage>
        <taxon>Bacteria</taxon>
        <taxon>Pseudomonadati</taxon>
        <taxon>Pseudomonadota</taxon>
        <taxon>Betaproteobacteria</taxon>
        <taxon>Rhodocyclales</taxon>
        <taxon>Rhodocyclaceae</taxon>
        <taxon>Oryzomicrobium</taxon>
    </lineage>
</organism>
<keyword evidence="5" id="KW-0560">Oxidoreductase</keyword>
<protein>
    <recommendedName>
        <fullName evidence="6">Nitroreductase domain-containing protein</fullName>
    </recommendedName>
</protein>
<dbReference type="Proteomes" id="UP000323671">
    <property type="component" value="Chromosome"/>
</dbReference>
<dbReference type="PANTHER" id="PTHR43673">
    <property type="entry name" value="NAD(P)H NITROREDUCTASE YDGI-RELATED"/>
    <property type="match status" value="1"/>
</dbReference>
<dbReference type="CDD" id="cd02136">
    <property type="entry name" value="PnbA_NfnB-like"/>
    <property type="match status" value="1"/>
</dbReference>
<sequence>MGDPRAPAAVLAGIDLSAVPAPAQSVLTTILERRSVRGFLPTPVPRETVEAILAVASRAPSGSNIQPWKVHVCAGPVRDAICREVLAAHDAEAADPAAGEPHRDEYRYYPEKWRDPYLTRRRDLGWALYGAVGIARGENDKMHRQRGRNFSFFGAPVGLVFTLDRDLSVGSWIDLGMFMQNVMLAARAYGLETCPQQAFARYHRILRQHLAIPDDQIVVCAMALGLPDPDEPANRLVSEREPVAAFGSFHGF</sequence>
<dbReference type="RefSeq" id="WP_149425903.1">
    <property type="nucleotide sequence ID" value="NZ_CP022579.1"/>
</dbReference>
<keyword evidence="3" id="KW-0285">Flavoprotein</keyword>
<feature type="domain" description="Nitroreductase" evidence="6">
    <location>
        <begin position="30"/>
        <end position="225"/>
    </location>
</feature>
<gene>
    <name evidence="7" type="ORF">OTERR_23550</name>
</gene>
<accession>A0A5C1EA17</accession>
<dbReference type="Pfam" id="PF00881">
    <property type="entry name" value="Nitroreductase"/>
    <property type="match status" value="1"/>
</dbReference>
<evidence type="ECO:0000313" key="8">
    <source>
        <dbReference type="Proteomes" id="UP000323671"/>
    </source>
</evidence>
<keyword evidence="4" id="KW-0288">FMN</keyword>
<proteinExistence type="inferred from homology"/>
<comment type="cofactor">
    <cofactor evidence="1">
        <name>FMN</name>
        <dbReference type="ChEBI" id="CHEBI:58210"/>
    </cofactor>
</comment>
<dbReference type="PANTHER" id="PTHR43673:SF2">
    <property type="entry name" value="NITROREDUCTASE"/>
    <property type="match status" value="1"/>
</dbReference>
<name>A0A5C1EA17_9RHOO</name>
<evidence type="ECO:0000259" key="6">
    <source>
        <dbReference type="Pfam" id="PF00881"/>
    </source>
</evidence>
<dbReference type="SUPFAM" id="SSF55469">
    <property type="entry name" value="FMN-dependent nitroreductase-like"/>
    <property type="match status" value="1"/>
</dbReference>
<reference evidence="7 8" key="1">
    <citation type="submission" date="2017-07" db="EMBL/GenBank/DDBJ databases">
        <title>Complete genome sequence of Oryzomicrobium terrae TPP412.</title>
        <authorList>
            <person name="Chiu L.-W."/>
            <person name="Lo K.-J."/>
            <person name="Tsai Y.-M."/>
            <person name="Lin S.-S."/>
            <person name="Kuo C.-H."/>
            <person name="Liu C.-T."/>
        </authorList>
    </citation>
    <scope>NUCLEOTIDE SEQUENCE [LARGE SCALE GENOMIC DNA]</scope>
    <source>
        <strain evidence="7 8">TPP412</strain>
    </source>
</reference>
<dbReference type="GO" id="GO:0016491">
    <property type="term" value="F:oxidoreductase activity"/>
    <property type="evidence" value="ECO:0007669"/>
    <property type="project" value="UniProtKB-KW"/>
</dbReference>
<comment type="similarity">
    <text evidence="2">Belongs to the nitroreductase family.</text>
</comment>
<dbReference type="InterPro" id="IPR029479">
    <property type="entry name" value="Nitroreductase"/>
</dbReference>